<dbReference type="STRING" id="1005048.CFU_2426"/>
<proteinExistence type="predicted"/>
<dbReference type="AlphaFoldDB" id="G0AH09"/>
<reference evidence="2 3" key="2">
    <citation type="journal article" date="2006" name="J. Microbiol. Methods">
        <title>Genomic flank-sequencing of plasposon insertion sites for rapid identification of functional genes.</title>
        <authorList>
            <person name="Leveau J.H."/>
            <person name="Gerards S."/>
            <person name="Fritsche K."/>
            <person name="Zondag G."/>
            <person name="van Veen J.A."/>
        </authorList>
    </citation>
    <scope>NUCLEOTIDE SEQUENCE [LARGE SCALE GENOMIC DNA]</scope>
    <source>
        <strain evidence="2 3">Ter331</strain>
    </source>
</reference>
<sequence length="272" mass="29075">MRKLVVISSALIGAFFSSAVQADDIISRFTVRDQGQFALDGSLSGSRSNSSYSSPYAPGFSGEQRNYVSRAAVAGNVGLGHGVELFASLPYVLRNHAESHYSYGGMQGSEGFDGDKGFTDATFGVKYRAFKSADGNNEVLLRASVLHHSGSSGFINAEASYLHTFTPAIKTAFSLDVEKVQGGPDNAGLGAYLMWQASQQLTLVPFVRAGRFESYQGLSSYNSIAGGAQLRYTPVKGWNITPGLSGTHFGKRSNYVGTWNSIAASLTVQKEF</sequence>
<evidence type="ECO:0000313" key="2">
    <source>
        <dbReference type="EMBL" id="AEK62253.1"/>
    </source>
</evidence>
<protein>
    <submittedName>
        <fullName evidence="2">Uncharacterized protein</fullName>
    </submittedName>
</protein>
<dbReference type="Proteomes" id="UP000008392">
    <property type="component" value="Chromosome"/>
</dbReference>
<reference evidence="2 3" key="5">
    <citation type="journal article" date="2011" name="ISME J.">
        <title>Dual transcriptional profiling of a bacterial/fungal confrontation: Collimonas fungivorans versus Aspergillus niger.</title>
        <authorList>
            <person name="Mela F."/>
            <person name="Fritsche K."/>
            <person name="de Boer W."/>
            <person name="van Veen J.A."/>
            <person name="de Graaff L.H."/>
            <person name="van den Berg M."/>
            <person name="Leveau J.H."/>
        </authorList>
    </citation>
    <scope>NUCLEOTIDE SEQUENCE [LARGE SCALE GENOMIC DNA]</scope>
    <source>
        <strain evidence="2 3">Ter331</strain>
    </source>
</reference>
<feature type="signal peptide" evidence="1">
    <location>
        <begin position="1"/>
        <end position="22"/>
    </location>
</feature>
<reference evidence="3" key="6">
    <citation type="submission" date="2011-05" db="EMBL/GenBank/DDBJ databases">
        <title>Complete sequence of Collimonas fungivorans Ter331.</title>
        <authorList>
            <person name="Leveau J.H."/>
        </authorList>
    </citation>
    <scope>NUCLEOTIDE SEQUENCE [LARGE SCALE GENOMIC DNA]</scope>
    <source>
        <strain evidence="3">Ter331</strain>
    </source>
</reference>
<gene>
    <name evidence="2" type="ordered locus">CFU_2426</name>
</gene>
<evidence type="ECO:0000313" key="3">
    <source>
        <dbReference type="Proteomes" id="UP000008392"/>
    </source>
</evidence>
<feature type="chain" id="PRO_5003396921" evidence="1">
    <location>
        <begin position="23"/>
        <end position="272"/>
    </location>
</feature>
<dbReference type="HOGENOM" id="CLU_1022006_0_0_4"/>
<dbReference type="EMBL" id="CP002745">
    <property type="protein sequence ID" value="AEK62253.1"/>
    <property type="molecule type" value="Genomic_DNA"/>
</dbReference>
<dbReference type="RefSeq" id="WP_014006406.1">
    <property type="nucleotide sequence ID" value="NC_015856.1"/>
</dbReference>
<keyword evidence="3" id="KW-1185">Reference proteome</keyword>
<dbReference type="KEGG" id="cfu:CFU_2426"/>
<reference evidence="2 3" key="4">
    <citation type="journal article" date="2010" name="Environ. Microbiol.">
        <title>The bacterial genus Collimonas: mycophagy, weathering and other adaptive solutions to life in oligotrophic soil environments.</title>
        <authorList>
            <person name="Leveau J.H."/>
            <person name="Uroz S."/>
            <person name="de Boer W."/>
        </authorList>
    </citation>
    <scope>NUCLEOTIDE SEQUENCE [LARGE SCALE GENOMIC DNA]</scope>
    <source>
        <strain evidence="2 3">Ter331</strain>
    </source>
</reference>
<organism evidence="2 3">
    <name type="scientific">Collimonas fungivorans (strain Ter331)</name>
    <dbReference type="NCBI Taxonomy" id="1005048"/>
    <lineage>
        <taxon>Bacteria</taxon>
        <taxon>Pseudomonadati</taxon>
        <taxon>Pseudomonadota</taxon>
        <taxon>Betaproteobacteria</taxon>
        <taxon>Burkholderiales</taxon>
        <taxon>Oxalobacteraceae</taxon>
        <taxon>Collimonas</taxon>
    </lineage>
</organism>
<accession>G0AH09</accession>
<name>G0AH09_COLFT</name>
<reference evidence="2 3" key="1">
    <citation type="journal article" date="2004" name="Environ. Microbiol.">
        <title>Phylogeny-function analysis of (meta)genomic libraries: screening for expression of ribosomal RNA genes by large-insert library fluorescent in situ hybridization (LIL-FISH).</title>
        <authorList>
            <person name="Leveau J.H."/>
            <person name="Gerards S."/>
            <person name="de Boer W."/>
            <person name="van Veen J.A."/>
        </authorList>
    </citation>
    <scope>NUCLEOTIDE SEQUENCE [LARGE SCALE GENOMIC DNA]</scope>
    <source>
        <strain evidence="2 3">Ter331</strain>
    </source>
</reference>
<reference evidence="2 3" key="3">
    <citation type="journal article" date="2008" name="FEMS Microbiol. Ecol.">
        <title>Identification and characterization of genes underlying chitinolysis in Collimonas fungivorans Ter331.</title>
        <authorList>
            <person name="Fritsche K."/>
            <person name="de Boer W."/>
            <person name="Gerards S."/>
            <person name="van den Berg M."/>
            <person name="van Veen J.A."/>
            <person name="Leveau J.H."/>
        </authorList>
    </citation>
    <scope>NUCLEOTIDE SEQUENCE [LARGE SCALE GENOMIC DNA]</scope>
    <source>
        <strain evidence="2 3">Ter331</strain>
    </source>
</reference>
<evidence type="ECO:0000256" key="1">
    <source>
        <dbReference type="SAM" id="SignalP"/>
    </source>
</evidence>
<keyword evidence="1" id="KW-0732">Signal</keyword>